<dbReference type="RefSeq" id="WP_134527691.1">
    <property type="nucleotide sequence ID" value="NZ_SOHN01000008.1"/>
</dbReference>
<keyword evidence="2" id="KW-1185">Reference proteome</keyword>
<reference evidence="1 2" key="1">
    <citation type="submission" date="2019-03" db="EMBL/GenBank/DDBJ databases">
        <title>Genomics of glacier-inhabiting Cryobacterium strains.</title>
        <authorList>
            <person name="Liu Q."/>
            <person name="Xin Y.-H."/>
        </authorList>
    </citation>
    <scope>NUCLEOTIDE SEQUENCE [LARGE SCALE GENOMIC DNA]</scope>
    <source>
        <strain evidence="1 2">Sr54</strain>
    </source>
</reference>
<dbReference type="AlphaFoldDB" id="A0A4R9BRV3"/>
<gene>
    <name evidence="1" type="ORF">E3T51_03725</name>
</gene>
<comment type="caution">
    <text evidence="1">The sequence shown here is derived from an EMBL/GenBank/DDBJ whole genome shotgun (WGS) entry which is preliminary data.</text>
</comment>
<dbReference type="EMBL" id="SOHN01000008">
    <property type="protein sequence ID" value="TFD89839.1"/>
    <property type="molecule type" value="Genomic_DNA"/>
</dbReference>
<organism evidence="1 2">
    <name type="scientific">Cryobacterium serini</name>
    <dbReference type="NCBI Taxonomy" id="1259201"/>
    <lineage>
        <taxon>Bacteria</taxon>
        <taxon>Bacillati</taxon>
        <taxon>Actinomycetota</taxon>
        <taxon>Actinomycetes</taxon>
        <taxon>Micrococcales</taxon>
        <taxon>Microbacteriaceae</taxon>
        <taxon>Cryobacterium</taxon>
    </lineage>
</organism>
<protein>
    <submittedName>
        <fullName evidence="1">Uncharacterized protein</fullName>
    </submittedName>
</protein>
<dbReference type="Proteomes" id="UP000297626">
    <property type="component" value="Unassembled WGS sequence"/>
</dbReference>
<sequence length="89" mass="9929">MPTARRRYQVTETDGVQRALDEAVKQWPAETRSRLIVRVIQAGGDALAEQERSRAGLESRRRAAARVGGSYPQAFGAGYLADLRDDWPE</sequence>
<proteinExistence type="predicted"/>
<evidence type="ECO:0000313" key="2">
    <source>
        <dbReference type="Proteomes" id="UP000297626"/>
    </source>
</evidence>
<accession>A0A4R9BRV3</accession>
<evidence type="ECO:0000313" key="1">
    <source>
        <dbReference type="EMBL" id="TFD89839.1"/>
    </source>
</evidence>
<name>A0A4R9BRV3_9MICO</name>